<comment type="caution">
    <text evidence="2">The sequence shown here is derived from an EMBL/GenBank/DDBJ whole genome shotgun (WGS) entry which is preliminary data.</text>
</comment>
<feature type="transmembrane region" description="Helical" evidence="1">
    <location>
        <begin position="319"/>
        <end position="348"/>
    </location>
</feature>
<feature type="transmembrane region" description="Helical" evidence="1">
    <location>
        <begin position="275"/>
        <end position="299"/>
    </location>
</feature>
<reference evidence="2 3" key="1">
    <citation type="submission" date="2023-08" db="EMBL/GenBank/DDBJ databases">
        <title>Rhodoferax potami sp. nov. and Rhodoferax mekongensis sp. nov., isolated from the Mekong River in Thailand.</title>
        <authorList>
            <person name="Kitikhun S."/>
            <person name="Charoenyingcharoen P."/>
            <person name="Siriarchawattana P."/>
            <person name="Likhitrattanapisal S."/>
            <person name="Nilsakha T."/>
            <person name="Chanpet A."/>
            <person name="Rattanawaree P."/>
            <person name="Ingsriswang S."/>
        </authorList>
    </citation>
    <scope>NUCLEOTIDE SEQUENCE [LARGE SCALE GENOMIC DNA]</scope>
    <source>
        <strain evidence="2 3">TBRC 17660</strain>
    </source>
</reference>
<dbReference type="PIRSF" id="PIRSF038991">
    <property type="entry name" value="Protein_AbrB"/>
    <property type="match status" value="1"/>
</dbReference>
<feature type="transmembrane region" description="Helical" evidence="1">
    <location>
        <begin position="121"/>
        <end position="140"/>
    </location>
</feature>
<dbReference type="NCBIfam" id="TIGR03082">
    <property type="entry name" value="Gneg_AbrB_dup"/>
    <property type="match status" value="2"/>
</dbReference>
<keyword evidence="1" id="KW-0812">Transmembrane</keyword>
<dbReference type="InterPro" id="IPR017516">
    <property type="entry name" value="AbrB_dup"/>
</dbReference>
<gene>
    <name evidence="2" type="ORF">RAE19_02560</name>
</gene>
<protein>
    <submittedName>
        <fullName evidence="2">AbrB family transcriptional regulator</fullName>
    </submittedName>
</protein>
<evidence type="ECO:0000256" key="1">
    <source>
        <dbReference type="SAM" id="Phobius"/>
    </source>
</evidence>
<dbReference type="PANTHER" id="PTHR38457">
    <property type="entry name" value="REGULATOR ABRB-RELATED"/>
    <property type="match status" value="1"/>
</dbReference>
<feature type="transmembrane region" description="Helical" evidence="1">
    <location>
        <begin position="152"/>
        <end position="175"/>
    </location>
</feature>
<feature type="transmembrane region" description="Helical" evidence="1">
    <location>
        <begin position="89"/>
        <end position="109"/>
    </location>
</feature>
<evidence type="ECO:0000313" key="3">
    <source>
        <dbReference type="Proteomes" id="UP001321700"/>
    </source>
</evidence>
<name>A0ABU3KJR5_9BURK</name>
<keyword evidence="1" id="KW-1133">Transmembrane helix</keyword>
<organism evidence="2 3">
    <name type="scientific">Rhodoferax potami</name>
    <dbReference type="NCBI Taxonomy" id="3068338"/>
    <lineage>
        <taxon>Bacteria</taxon>
        <taxon>Pseudomonadati</taxon>
        <taxon>Pseudomonadota</taxon>
        <taxon>Betaproteobacteria</taxon>
        <taxon>Burkholderiales</taxon>
        <taxon>Comamonadaceae</taxon>
        <taxon>Rhodoferax</taxon>
    </lineage>
</organism>
<dbReference type="InterPro" id="IPR007820">
    <property type="entry name" value="AbrB_fam"/>
</dbReference>
<dbReference type="PANTHER" id="PTHR38457:SF1">
    <property type="entry name" value="REGULATOR ABRB-RELATED"/>
    <property type="match status" value="1"/>
</dbReference>
<dbReference type="Pfam" id="PF05145">
    <property type="entry name" value="AbrB"/>
    <property type="match status" value="1"/>
</dbReference>
<feature type="transmembrane region" description="Helical" evidence="1">
    <location>
        <begin position="187"/>
        <end position="208"/>
    </location>
</feature>
<keyword evidence="3" id="KW-1185">Reference proteome</keyword>
<dbReference type="Proteomes" id="UP001321700">
    <property type="component" value="Unassembled WGS sequence"/>
</dbReference>
<dbReference type="EMBL" id="JAVBIK010000001">
    <property type="protein sequence ID" value="MDT7517633.1"/>
    <property type="molecule type" value="Genomic_DNA"/>
</dbReference>
<sequence>MRMSFLSHQPRLHGPALLLCSALASAAFLLMGVPAGMLLGCMLAGVLLATQDMKVQVPAPLFAIGQSVIACLMAHSLHFEVLQRVAGEWPLFLGIAFAVMAASALLGYWLMRSGLLPGSTAIWGLAPGAASAMVLMAGDFGADTRLVAFMQYLRVAMVTAIASLVAHFATGVAASPEHVAPGWDVQLAHWLHIQNPLHAGLTLVLVLIAAWLGRVLTFPGGPLLIPMVLALAMDNLSPWKLELPGPLLALAYAALGWGIGLRFNREILEHAWRVLPRVLVAIFALIVLGLVIASSLMFFAGVAPLTAYLATSPGGADSVAVIAVGSAVDAGFVMAMQMVRFFMVLLLGPRLSRWLVQRLTSRSAA</sequence>
<evidence type="ECO:0000313" key="2">
    <source>
        <dbReference type="EMBL" id="MDT7517633.1"/>
    </source>
</evidence>
<keyword evidence="1" id="KW-0472">Membrane</keyword>
<feature type="transmembrane region" description="Helical" evidence="1">
    <location>
        <begin position="59"/>
        <end position="77"/>
    </location>
</feature>
<accession>A0ABU3KJR5</accession>
<proteinExistence type="predicted"/>
<dbReference type="RefSeq" id="WP_313873446.1">
    <property type="nucleotide sequence ID" value="NZ_JAVBIK010000001.1"/>
</dbReference>
<feature type="transmembrane region" description="Helical" evidence="1">
    <location>
        <begin position="245"/>
        <end position="263"/>
    </location>
</feature>